<evidence type="ECO:0000256" key="1">
    <source>
        <dbReference type="ARBA" id="ARBA00023002"/>
    </source>
</evidence>
<evidence type="ECO:0000256" key="2">
    <source>
        <dbReference type="ARBA" id="ARBA00023445"/>
    </source>
</evidence>
<evidence type="ECO:0000313" key="3">
    <source>
        <dbReference type="EMBL" id="KAF2663447.1"/>
    </source>
</evidence>
<comment type="similarity">
    <text evidence="2">Belongs to the NAD(P)-dependent epimerase/dehydratase family. Dihydroflavonol-4-reductase subfamily.</text>
</comment>
<dbReference type="Gene3D" id="3.40.50.720">
    <property type="entry name" value="NAD(P)-binding Rossmann-like Domain"/>
    <property type="match status" value="1"/>
</dbReference>
<dbReference type="AlphaFoldDB" id="A0A6A6TWC5"/>
<evidence type="ECO:0000313" key="4">
    <source>
        <dbReference type="Proteomes" id="UP000799302"/>
    </source>
</evidence>
<dbReference type="SUPFAM" id="SSF51735">
    <property type="entry name" value="NAD(P)-binding Rossmann-fold domains"/>
    <property type="match status" value="1"/>
</dbReference>
<keyword evidence="1" id="KW-0560">Oxidoreductase</keyword>
<name>A0A6A6TWC5_9PEZI</name>
<dbReference type="PANTHER" id="PTHR10366">
    <property type="entry name" value="NAD DEPENDENT EPIMERASE/DEHYDRATASE"/>
    <property type="match status" value="1"/>
</dbReference>
<reference evidence="3" key="1">
    <citation type="journal article" date="2020" name="Stud. Mycol.">
        <title>101 Dothideomycetes genomes: a test case for predicting lifestyles and emergence of pathogens.</title>
        <authorList>
            <person name="Haridas S."/>
            <person name="Albert R."/>
            <person name="Binder M."/>
            <person name="Bloem J."/>
            <person name="Labutti K."/>
            <person name="Salamov A."/>
            <person name="Andreopoulos B."/>
            <person name="Baker S."/>
            <person name="Barry K."/>
            <person name="Bills G."/>
            <person name="Bluhm B."/>
            <person name="Cannon C."/>
            <person name="Castanera R."/>
            <person name="Culley D."/>
            <person name="Daum C."/>
            <person name="Ezra D."/>
            <person name="Gonzalez J."/>
            <person name="Henrissat B."/>
            <person name="Kuo A."/>
            <person name="Liang C."/>
            <person name="Lipzen A."/>
            <person name="Lutzoni F."/>
            <person name="Magnuson J."/>
            <person name="Mondo S."/>
            <person name="Nolan M."/>
            <person name="Ohm R."/>
            <person name="Pangilinan J."/>
            <person name="Park H.-J."/>
            <person name="Ramirez L."/>
            <person name="Alfaro M."/>
            <person name="Sun H."/>
            <person name="Tritt A."/>
            <person name="Yoshinaga Y."/>
            <person name="Zwiers L.-H."/>
            <person name="Turgeon B."/>
            <person name="Goodwin S."/>
            <person name="Spatafora J."/>
            <person name="Crous P."/>
            <person name="Grigoriev I."/>
        </authorList>
    </citation>
    <scope>NUCLEOTIDE SEQUENCE</scope>
    <source>
        <strain evidence="3">CBS 115976</strain>
    </source>
</reference>
<accession>A0A6A6TWC5</accession>
<dbReference type="Proteomes" id="UP000799302">
    <property type="component" value="Unassembled WGS sequence"/>
</dbReference>
<dbReference type="GO" id="GO:0016616">
    <property type="term" value="F:oxidoreductase activity, acting on the CH-OH group of donors, NAD or NADP as acceptor"/>
    <property type="evidence" value="ECO:0007669"/>
    <property type="project" value="TreeGrafter"/>
</dbReference>
<dbReference type="FunFam" id="3.40.50.720:FF:000426">
    <property type="entry name" value="Aldehyde reductase 2"/>
    <property type="match status" value="1"/>
</dbReference>
<dbReference type="EMBL" id="MU004245">
    <property type="protein sequence ID" value="KAF2663447.1"/>
    <property type="molecule type" value="Genomic_DNA"/>
</dbReference>
<dbReference type="OrthoDB" id="2735536at2759"/>
<dbReference type="InterPro" id="IPR036291">
    <property type="entry name" value="NAD(P)-bd_dom_sf"/>
</dbReference>
<dbReference type="PANTHER" id="PTHR10366:SF562">
    <property type="entry name" value="ALDEHYDE REDUCTASE II (AFU_ORTHOLOGUE AFUA_1G11360)"/>
    <property type="match status" value="1"/>
</dbReference>
<proteinExistence type="inferred from homology"/>
<dbReference type="InterPro" id="IPR050425">
    <property type="entry name" value="NAD(P)_dehydrat-like"/>
</dbReference>
<sequence>MAPPTLQNPSIPLNSIILVTAANSLIGSHACDQILAAGYRVRGTVRNASKNAWLTPLFNTRHGAGRFELFEVPDMAAPYAWDDCIVDVSGIAHIAGPVEIFIPDLDAALADYAPLHIALFEAAKRTPSVKSIAMTSSAWAAYTPKADTRFVLTEKTWNDEAVRIARDETLKPGEKGWAPFMALKTEMERACWEWVDKEKPAFAFNTLLIDTVLGSCLDPKNQGIPSTAGFLKDLFYGQGVEIMSQMEPQWHIDTLDAGKLYLAALVTPGVNGERLFGFAERYSWPQVIGMFKELHPDREFPQMVDKGKDIAEVPNQRAEELVKGVGKSGWVGLKDSVKANVESFLC</sequence>
<protein>
    <submittedName>
        <fullName evidence="3">NAD(P)-binding protein</fullName>
    </submittedName>
</protein>
<gene>
    <name evidence="3" type="ORF">BT63DRAFT_430296</name>
</gene>
<keyword evidence="4" id="KW-1185">Reference proteome</keyword>
<organism evidence="3 4">
    <name type="scientific">Microthyrium microscopicum</name>
    <dbReference type="NCBI Taxonomy" id="703497"/>
    <lineage>
        <taxon>Eukaryota</taxon>
        <taxon>Fungi</taxon>
        <taxon>Dikarya</taxon>
        <taxon>Ascomycota</taxon>
        <taxon>Pezizomycotina</taxon>
        <taxon>Dothideomycetes</taxon>
        <taxon>Dothideomycetes incertae sedis</taxon>
        <taxon>Microthyriales</taxon>
        <taxon>Microthyriaceae</taxon>
        <taxon>Microthyrium</taxon>
    </lineage>
</organism>